<proteinExistence type="predicted"/>
<dbReference type="EMBL" id="FQYT01000045">
    <property type="protein sequence ID" value="SHJ74136.1"/>
    <property type="molecule type" value="Genomic_DNA"/>
</dbReference>
<keyword evidence="2" id="KW-1185">Reference proteome</keyword>
<dbReference type="STRING" id="1122934.SAMN02745691_02444"/>
<protein>
    <submittedName>
        <fullName evidence="1">Uncharacterized protein</fullName>
    </submittedName>
</protein>
<evidence type="ECO:0000313" key="1">
    <source>
        <dbReference type="EMBL" id="SHJ74136.1"/>
    </source>
</evidence>
<organism evidence="1 2">
    <name type="scientific">Parasporobacterium paucivorans DSM 15970</name>
    <dbReference type="NCBI Taxonomy" id="1122934"/>
    <lineage>
        <taxon>Bacteria</taxon>
        <taxon>Bacillati</taxon>
        <taxon>Bacillota</taxon>
        <taxon>Clostridia</taxon>
        <taxon>Lachnospirales</taxon>
        <taxon>Lachnospiraceae</taxon>
        <taxon>Parasporobacterium</taxon>
    </lineage>
</organism>
<dbReference type="AlphaFoldDB" id="A0A1M6LSS8"/>
<dbReference type="RefSeq" id="WP_178138609.1">
    <property type="nucleotide sequence ID" value="NZ_FQYT01000045.1"/>
</dbReference>
<gene>
    <name evidence="1" type="ORF">SAMN02745691_02444</name>
</gene>
<name>A0A1M6LSS8_9FIRM</name>
<sequence>MGRRKNNPDLVEELVERRWSMGQDEFEEKYASLSNSDMSEYQQSLIVWKVNG</sequence>
<accession>A0A1M6LSS8</accession>
<evidence type="ECO:0000313" key="2">
    <source>
        <dbReference type="Proteomes" id="UP000184342"/>
    </source>
</evidence>
<reference evidence="1 2" key="1">
    <citation type="submission" date="2016-11" db="EMBL/GenBank/DDBJ databases">
        <authorList>
            <person name="Jaros S."/>
            <person name="Januszkiewicz K."/>
            <person name="Wedrychowicz H."/>
        </authorList>
    </citation>
    <scope>NUCLEOTIDE SEQUENCE [LARGE SCALE GENOMIC DNA]</scope>
    <source>
        <strain evidence="1 2">DSM 15970</strain>
    </source>
</reference>
<dbReference type="Proteomes" id="UP000184342">
    <property type="component" value="Unassembled WGS sequence"/>
</dbReference>